<dbReference type="AlphaFoldDB" id="R0L0S7"/>
<dbReference type="EMBL" id="KB743359">
    <property type="protein sequence ID" value="EOA99203.1"/>
    <property type="molecule type" value="Genomic_DNA"/>
</dbReference>
<accession>R0L0S7</accession>
<dbReference type="Proteomes" id="UP000296049">
    <property type="component" value="Unassembled WGS sequence"/>
</dbReference>
<evidence type="ECO:0000313" key="1">
    <source>
        <dbReference type="EMBL" id="EOA99203.1"/>
    </source>
</evidence>
<protein>
    <submittedName>
        <fullName evidence="1">Uncharacterized protein</fullName>
    </submittedName>
</protein>
<evidence type="ECO:0000313" key="2">
    <source>
        <dbReference type="Proteomes" id="UP000296049"/>
    </source>
</evidence>
<organism evidence="1 2">
    <name type="scientific">Anas platyrhynchos</name>
    <name type="common">Mallard</name>
    <name type="synonym">Anas boschas</name>
    <dbReference type="NCBI Taxonomy" id="8839"/>
    <lineage>
        <taxon>Eukaryota</taxon>
        <taxon>Metazoa</taxon>
        <taxon>Chordata</taxon>
        <taxon>Craniata</taxon>
        <taxon>Vertebrata</taxon>
        <taxon>Euteleostomi</taxon>
        <taxon>Archelosauria</taxon>
        <taxon>Archosauria</taxon>
        <taxon>Dinosauria</taxon>
        <taxon>Saurischia</taxon>
        <taxon>Theropoda</taxon>
        <taxon>Coelurosauria</taxon>
        <taxon>Aves</taxon>
        <taxon>Neognathae</taxon>
        <taxon>Galloanserae</taxon>
        <taxon>Anseriformes</taxon>
        <taxon>Anatidae</taxon>
        <taxon>Anatinae</taxon>
        <taxon>Anas</taxon>
    </lineage>
</organism>
<keyword evidence="2" id="KW-1185">Reference proteome</keyword>
<name>R0L0S7_ANAPL</name>
<sequence>MKHQDVTAAARGSLMIVLIVRRRLRHQGCGGGKREFNSSNSVLLQAWRKLEQPAAAIKPRKLSPHQGAVSSSAQTSRASCLQHMQRTGVCINLTSASISLSPHLNFADIPPSPSFSQLCSQLLPSLQSQGVNTAFISPFSNGTAPPASFPANNYAFCFIPGIASLSFKPDSLTSCCRAVCLPQPAVTSIRGRANAVPFEGINGGTTHRQLWEVTSHSEGTVSSMPLTVCKKEGSEEQPASSLLS</sequence>
<reference evidence="2" key="1">
    <citation type="journal article" date="2013" name="Nat. Genet.">
        <title>The duck genome and transcriptome provide insight into an avian influenza virus reservoir species.</title>
        <authorList>
            <person name="Huang Y."/>
            <person name="Li Y."/>
            <person name="Burt D.W."/>
            <person name="Chen H."/>
            <person name="Zhang Y."/>
            <person name="Qian W."/>
            <person name="Kim H."/>
            <person name="Gan S."/>
            <person name="Zhao Y."/>
            <person name="Li J."/>
            <person name="Yi K."/>
            <person name="Feng H."/>
            <person name="Zhu P."/>
            <person name="Li B."/>
            <person name="Liu Q."/>
            <person name="Fairley S."/>
            <person name="Magor K.E."/>
            <person name="Du Z."/>
            <person name="Hu X."/>
            <person name="Goodman L."/>
            <person name="Tafer H."/>
            <person name="Vignal A."/>
            <person name="Lee T."/>
            <person name="Kim K.W."/>
            <person name="Sheng Z."/>
            <person name="An Y."/>
            <person name="Searle S."/>
            <person name="Herrero J."/>
            <person name="Groenen M.A."/>
            <person name="Crooijmans R.P."/>
            <person name="Faraut T."/>
            <person name="Cai Q."/>
            <person name="Webster R.G."/>
            <person name="Aldridge J.R."/>
            <person name="Warren W.C."/>
            <person name="Bartschat S."/>
            <person name="Kehr S."/>
            <person name="Marz M."/>
            <person name="Stadler P.F."/>
            <person name="Smith J."/>
            <person name="Kraus R.H."/>
            <person name="Zhao Y."/>
            <person name="Ren L."/>
            <person name="Fei J."/>
            <person name="Morisson M."/>
            <person name="Kaiser P."/>
            <person name="Griffin D.K."/>
            <person name="Rao M."/>
            <person name="Pitel F."/>
            <person name="Wang J."/>
            <person name="Li N."/>
        </authorList>
    </citation>
    <scope>NUCLEOTIDE SEQUENCE [LARGE SCALE GENOMIC DNA]</scope>
</reference>
<gene>
    <name evidence="1" type="ORF">Anapl_05725</name>
</gene>
<proteinExistence type="predicted"/>